<evidence type="ECO:0000256" key="2">
    <source>
        <dbReference type="SAM" id="SignalP"/>
    </source>
</evidence>
<reference evidence="4 5" key="1">
    <citation type="submission" date="2015-09" db="EMBL/GenBank/DDBJ databases">
        <title>Genome announcement of multiple Pseudomonas syringae strains.</title>
        <authorList>
            <person name="Thakur S."/>
            <person name="Wang P.W."/>
            <person name="Gong Y."/>
            <person name="Weir B.S."/>
            <person name="Guttman D.S."/>
        </authorList>
    </citation>
    <scope>NUCLEOTIDE SEQUENCE [LARGE SCALE GENOMIC DNA]</scope>
    <source>
        <strain evidence="4 5">ICMP4331</strain>
    </source>
</reference>
<feature type="chain" id="PRO_5006170454" evidence="2">
    <location>
        <begin position="27"/>
        <end position="263"/>
    </location>
</feature>
<evidence type="ECO:0000313" key="4">
    <source>
        <dbReference type="EMBL" id="KPX91107.1"/>
    </source>
</evidence>
<dbReference type="Gene3D" id="3.40.190.10">
    <property type="entry name" value="Periplasmic binding protein-like II"/>
    <property type="match status" value="1"/>
</dbReference>
<dbReference type="GO" id="GO:0015833">
    <property type="term" value="P:peptide transport"/>
    <property type="evidence" value="ECO:0007669"/>
    <property type="project" value="TreeGrafter"/>
</dbReference>
<dbReference type="Pfam" id="PF00496">
    <property type="entry name" value="SBP_bac_5"/>
    <property type="match status" value="1"/>
</dbReference>
<gene>
    <name evidence="4" type="ORF">ALO63_03956</name>
</gene>
<dbReference type="PATRIC" id="fig|34065.5.peg.5772"/>
<accession>A0A0P9VKL0</accession>
<proteinExistence type="predicted"/>
<dbReference type="InterPro" id="IPR000914">
    <property type="entry name" value="SBP_5_dom"/>
</dbReference>
<dbReference type="GO" id="GO:1904680">
    <property type="term" value="F:peptide transmembrane transporter activity"/>
    <property type="evidence" value="ECO:0007669"/>
    <property type="project" value="TreeGrafter"/>
</dbReference>
<dbReference type="PANTHER" id="PTHR30290">
    <property type="entry name" value="PERIPLASMIC BINDING COMPONENT OF ABC TRANSPORTER"/>
    <property type="match status" value="1"/>
</dbReference>
<comment type="caution">
    <text evidence="4">The sequence shown here is derived from an EMBL/GenBank/DDBJ whole genome shotgun (WGS) entry which is preliminary data.</text>
</comment>
<dbReference type="InterPro" id="IPR039424">
    <property type="entry name" value="SBP_5"/>
</dbReference>
<feature type="signal peptide" evidence="2">
    <location>
        <begin position="1"/>
        <end position="26"/>
    </location>
</feature>
<evidence type="ECO:0000313" key="5">
    <source>
        <dbReference type="Proteomes" id="UP000050420"/>
    </source>
</evidence>
<keyword evidence="1 2" id="KW-0732">Signal</keyword>
<protein>
    <submittedName>
        <fullName evidence="4">Solute-binding family 5 protein</fullName>
    </submittedName>
</protein>
<evidence type="ECO:0000256" key="1">
    <source>
        <dbReference type="ARBA" id="ARBA00022729"/>
    </source>
</evidence>
<evidence type="ECO:0000259" key="3">
    <source>
        <dbReference type="Pfam" id="PF00496"/>
    </source>
</evidence>
<organism evidence="4 5">
    <name type="scientific">Pseudomonas amygdali pv. mori</name>
    <dbReference type="NCBI Taxonomy" id="34065"/>
    <lineage>
        <taxon>Bacteria</taxon>
        <taxon>Pseudomonadati</taxon>
        <taxon>Pseudomonadota</taxon>
        <taxon>Gammaproteobacteria</taxon>
        <taxon>Pseudomonadales</taxon>
        <taxon>Pseudomonadaceae</taxon>
        <taxon>Pseudomonas</taxon>
        <taxon>Pseudomonas amygdali</taxon>
    </lineage>
</organism>
<dbReference type="AlphaFoldDB" id="A0A0P9VKL0"/>
<dbReference type="GO" id="GO:0042884">
    <property type="term" value="P:microcin transport"/>
    <property type="evidence" value="ECO:0007669"/>
    <property type="project" value="TreeGrafter"/>
</dbReference>
<dbReference type="PANTHER" id="PTHR30290:SF64">
    <property type="entry name" value="ABC TRANSPORTER PERIPLASMIC BINDING PROTEIN"/>
    <property type="match status" value="1"/>
</dbReference>
<dbReference type="EMBL" id="LJQU01000378">
    <property type="protein sequence ID" value="KPX91107.1"/>
    <property type="molecule type" value="Genomic_DNA"/>
</dbReference>
<dbReference type="GO" id="GO:0030288">
    <property type="term" value="C:outer membrane-bounded periplasmic space"/>
    <property type="evidence" value="ECO:0007669"/>
    <property type="project" value="TreeGrafter"/>
</dbReference>
<dbReference type="Proteomes" id="UP000050420">
    <property type="component" value="Unassembled WGS sequence"/>
</dbReference>
<dbReference type="SUPFAM" id="SSF53850">
    <property type="entry name" value="Periplasmic binding protein-like II"/>
    <property type="match status" value="1"/>
</dbReference>
<feature type="domain" description="Solute-binding protein family 5" evidence="3">
    <location>
        <begin position="106"/>
        <end position="200"/>
    </location>
</feature>
<name>A0A0P9VKL0_PSEA0</name>
<sequence length="263" mass="29526">MLRHTRFLRRLILGVALCSCWQVAQAAPTHALTVYGEAPKYPAGFQHFDYVNPNVPKGGSLTRSAEEIGQFNYLNPYVDQGINVVQVDTWVYSPLAYRSLDEPYTVYGLIAEKMEMDPNGLWIRFLLNPKARFEDGKPVTAEDVRYTFELMTTKASFSYRPMFADVKQVTIEGPLQIRFDFKNNLNRMLALDIASLHILPEHWWKTRDFANGGGFEPPHRWATGPTGSPRSMPGAAWSLNGSRTGGARTCQSAVACTTSTRSP</sequence>